<reference evidence="1 2" key="1">
    <citation type="submission" date="2023-07" db="EMBL/GenBank/DDBJ databases">
        <title>Sorghum-associated microbial communities from plants grown in Nebraska, USA.</title>
        <authorList>
            <person name="Schachtman D."/>
        </authorList>
    </citation>
    <scope>NUCLEOTIDE SEQUENCE [LARGE SCALE GENOMIC DNA]</scope>
    <source>
        <strain evidence="1 2">CC523</strain>
    </source>
</reference>
<dbReference type="Proteomes" id="UP001244563">
    <property type="component" value="Unassembled WGS sequence"/>
</dbReference>
<dbReference type="Pfam" id="PF02586">
    <property type="entry name" value="SRAP"/>
    <property type="match status" value="1"/>
</dbReference>
<gene>
    <name evidence="1" type="ORF">J2T10_002789</name>
</gene>
<dbReference type="InterPro" id="IPR003738">
    <property type="entry name" value="SRAP"/>
</dbReference>
<dbReference type="RefSeq" id="WP_269453328.1">
    <property type="nucleotide sequence ID" value="NZ_BDDW01000011.1"/>
</dbReference>
<organism evidence="1 2">
    <name type="scientific">Paenarthrobacter nicotinovorans</name>
    <name type="common">Arthrobacter nicotinovorans</name>
    <dbReference type="NCBI Taxonomy" id="29320"/>
    <lineage>
        <taxon>Bacteria</taxon>
        <taxon>Bacillati</taxon>
        <taxon>Actinomycetota</taxon>
        <taxon>Actinomycetes</taxon>
        <taxon>Micrococcales</taxon>
        <taxon>Micrococcaceae</taxon>
        <taxon>Paenarthrobacter</taxon>
    </lineage>
</organism>
<protein>
    <submittedName>
        <fullName evidence="1">SOS response-associated peptidase YedK</fullName>
    </submittedName>
</protein>
<accession>A0ABT9TN91</accession>
<sequence>MCGRYVMPKATSDLLSHFEAKEVEGNPPGPSWNVAPTQNVPIVAERLDEGTLDRPVRGRLRPGLPQVLGPG</sequence>
<dbReference type="InterPro" id="IPR036590">
    <property type="entry name" value="SRAP-like"/>
</dbReference>
<dbReference type="EMBL" id="JAUSSW010000007">
    <property type="protein sequence ID" value="MDQ0103132.1"/>
    <property type="molecule type" value="Genomic_DNA"/>
</dbReference>
<comment type="caution">
    <text evidence="1">The sequence shown here is derived from an EMBL/GenBank/DDBJ whole genome shotgun (WGS) entry which is preliminary data.</text>
</comment>
<proteinExistence type="predicted"/>
<dbReference type="Gene3D" id="3.90.1680.10">
    <property type="entry name" value="SOS response associated peptidase-like"/>
    <property type="match status" value="1"/>
</dbReference>
<dbReference type="SUPFAM" id="SSF143081">
    <property type="entry name" value="BB1717-like"/>
    <property type="match status" value="1"/>
</dbReference>
<evidence type="ECO:0000313" key="2">
    <source>
        <dbReference type="Proteomes" id="UP001244563"/>
    </source>
</evidence>
<evidence type="ECO:0000313" key="1">
    <source>
        <dbReference type="EMBL" id="MDQ0103132.1"/>
    </source>
</evidence>
<keyword evidence="2" id="KW-1185">Reference proteome</keyword>
<name>A0ABT9TN91_PAENI</name>